<dbReference type="Pfam" id="PF00015">
    <property type="entry name" value="MCPsignal"/>
    <property type="match status" value="1"/>
</dbReference>
<proteinExistence type="inferred from homology"/>
<evidence type="ECO:0000256" key="3">
    <source>
        <dbReference type="PROSITE-ProRule" id="PRU00284"/>
    </source>
</evidence>
<dbReference type="InterPro" id="IPR029151">
    <property type="entry name" value="Sensor-like_sf"/>
</dbReference>
<evidence type="ECO:0000259" key="6">
    <source>
        <dbReference type="PROSITE" id="PS50885"/>
    </source>
</evidence>
<dbReference type="GO" id="GO:0004888">
    <property type="term" value="F:transmembrane signaling receptor activity"/>
    <property type="evidence" value="ECO:0007669"/>
    <property type="project" value="InterPro"/>
</dbReference>
<feature type="domain" description="Methyl-accepting transducer" evidence="5">
    <location>
        <begin position="313"/>
        <end position="535"/>
    </location>
</feature>
<evidence type="ECO:0000256" key="1">
    <source>
        <dbReference type="ARBA" id="ARBA00023224"/>
    </source>
</evidence>
<dbReference type="SMART" id="SM00304">
    <property type="entry name" value="HAMP"/>
    <property type="match status" value="1"/>
</dbReference>
<keyword evidence="4" id="KW-0472">Membrane</keyword>
<dbReference type="GO" id="GO:0007165">
    <property type="term" value="P:signal transduction"/>
    <property type="evidence" value="ECO:0007669"/>
    <property type="project" value="UniProtKB-KW"/>
</dbReference>
<dbReference type="AlphaFoldDB" id="A0A917C868"/>
<comment type="similarity">
    <text evidence="2">Belongs to the methyl-accepting chemotaxis (MCP) protein family.</text>
</comment>
<dbReference type="InterPro" id="IPR004089">
    <property type="entry name" value="MCPsignal_dom"/>
</dbReference>
<evidence type="ECO:0000256" key="2">
    <source>
        <dbReference type="ARBA" id="ARBA00029447"/>
    </source>
</evidence>
<name>A0A917C868_9HYPH</name>
<dbReference type="PRINTS" id="PR00260">
    <property type="entry name" value="CHEMTRNSDUCR"/>
</dbReference>
<protein>
    <submittedName>
        <fullName evidence="7">Methyl-accepting chemotaxis protein</fullName>
    </submittedName>
</protein>
<evidence type="ECO:0000259" key="5">
    <source>
        <dbReference type="PROSITE" id="PS50111"/>
    </source>
</evidence>
<dbReference type="InterPro" id="IPR004090">
    <property type="entry name" value="Chemotax_Me-accpt_rcpt"/>
</dbReference>
<organism evidence="7 8">
    <name type="scientific">Azorhizobium oxalatiphilum</name>
    <dbReference type="NCBI Taxonomy" id="980631"/>
    <lineage>
        <taxon>Bacteria</taxon>
        <taxon>Pseudomonadati</taxon>
        <taxon>Pseudomonadota</taxon>
        <taxon>Alphaproteobacteria</taxon>
        <taxon>Hyphomicrobiales</taxon>
        <taxon>Xanthobacteraceae</taxon>
        <taxon>Azorhizobium</taxon>
    </lineage>
</organism>
<dbReference type="SMART" id="SM00283">
    <property type="entry name" value="MA"/>
    <property type="match status" value="1"/>
</dbReference>
<dbReference type="EMBL" id="BMCT01000007">
    <property type="protein sequence ID" value="GGF77054.1"/>
    <property type="molecule type" value="Genomic_DNA"/>
</dbReference>
<gene>
    <name evidence="7" type="ORF">GCM10007301_41210</name>
</gene>
<feature type="transmembrane region" description="Helical" evidence="4">
    <location>
        <begin position="195"/>
        <end position="219"/>
    </location>
</feature>
<dbReference type="Gene3D" id="6.10.340.10">
    <property type="match status" value="1"/>
</dbReference>
<dbReference type="PANTHER" id="PTHR32089">
    <property type="entry name" value="METHYL-ACCEPTING CHEMOTAXIS PROTEIN MCPB"/>
    <property type="match status" value="1"/>
</dbReference>
<feature type="domain" description="HAMP" evidence="6">
    <location>
        <begin position="220"/>
        <end position="273"/>
    </location>
</feature>
<dbReference type="PROSITE" id="PS50111">
    <property type="entry name" value="CHEMOTAXIS_TRANSDUC_2"/>
    <property type="match status" value="1"/>
</dbReference>
<keyword evidence="8" id="KW-1185">Reference proteome</keyword>
<accession>A0A917C868</accession>
<reference evidence="7" key="2">
    <citation type="submission" date="2020-09" db="EMBL/GenBank/DDBJ databases">
        <authorList>
            <person name="Sun Q."/>
            <person name="Sedlacek I."/>
        </authorList>
    </citation>
    <scope>NUCLEOTIDE SEQUENCE</scope>
    <source>
        <strain evidence="7">CCM 7897</strain>
    </source>
</reference>
<keyword evidence="4" id="KW-0812">Transmembrane</keyword>
<evidence type="ECO:0000313" key="7">
    <source>
        <dbReference type="EMBL" id="GGF77054.1"/>
    </source>
</evidence>
<comment type="caution">
    <text evidence="7">The sequence shown here is derived from an EMBL/GenBank/DDBJ whole genome shotgun (WGS) entry which is preliminary data.</text>
</comment>
<evidence type="ECO:0000256" key="4">
    <source>
        <dbReference type="SAM" id="Phobius"/>
    </source>
</evidence>
<keyword evidence="1 3" id="KW-0807">Transducer</keyword>
<dbReference type="GO" id="GO:0006935">
    <property type="term" value="P:chemotaxis"/>
    <property type="evidence" value="ECO:0007669"/>
    <property type="project" value="InterPro"/>
</dbReference>
<dbReference type="Proteomes" id="UP000606044">
    <property type="component" value="Unassembled WGS sequence"/>
</dbReference>
<dbReference type="RefSeq" id="WP_188582138.1">
    <property type="nucleotide sequence ID" value="NZ_BMCT01000007.1"/>
</dbReference>
<dbReference type="SUPFAM" id="SSF58104">
    <property type="entry name" value="Methyl-accepting chemotaxis protein (MCP) signaling domain"/>
    <property type="match status" value="1"/>
</dbReference>
<dbReference type="PROSITE" id="PS50885">
    <property type="entry name" value="HAMP"/>
    <property type="match status" value="1"/>
</dbReference>
<dbReference type="SUPFAM" id="SSF103190">
    <property type="entry name" value="Sensory domain-like"/>
    <property type="match status" value="1"/>
</dbReference>
<dbReference type="Gene3D" id="1.10.287.950">
    <property type="entry name" value="Methyl-accepting chemotaxis protein"/>
    <property type="match status" value="1"/>
</dbReference>
<sequence>MPRFDLKVSHVIALMVFAFVGITATLLVSVVAYMLQDDAARSAVARQNVAIRAAATSLAKAVPGTKIDWAQDGNVERLVMPQLPEPGDHSLIDEISLVSDGTATVFAFDAAKNDFVRITTSVKRQDGTRAVGTTLGNTGATFATVKAGNTFRGEATILDVPYYTIYKPIFGSTGQVIGVVYGGVVKSQITAHVTALLTTIILLSLGLVIVLAGAAALLAHRLLSPISVLAGVMQRLADDDLDVEIPLRDKRNEFGVMANTVQVFRDNGLERRQLQAEQERLAAERFARQTEVEGAINTFRTEMKQMVLSVRGNMDALLRVASSLSTVAAHTTSQTESANRASQEASSSVQGVAGATEELSASISEISAQVARTTSIVAEATEDARSTGAKIRALSEGAERIGKVVELIQAIAAQTNLLALNATIEAARAGESGKGFAVVASEVKTLADQTGKATEEIAHQVNAIQGSTSEVVNAIEGIIHIIEEVDRYTGAIATAVTQQDSATGEIGKNIAAASQGSGTVTRSIAEVMHAVHDTDHCAV</sequence>
<feature type="transmembrane region" description="Helical" evidence="4">
    <location>
        <begin position="12"/>
        <end position="35"/>
    </location>
</feature>
<dbReference type="PANTHER" id="PTHR32089:SF112">
    <property type="entry name" value="LYSOZYME-LIKE PROTEIN-RELATED"/>
    <property type="match status" value="1"/>
</dbReference>
<reference evidence="7" key="1">
    <citation type="journal article" date="2014" name="Int. J. Syst. Evol. Microbiol.">
        <title>Complete genome sequence of Corynebacterium casei LMG S-19264T (=DSM 44701T), isolated from a smear-ripened cheese.</title>
        <authorList>
            <consortium name="US DOE Joint Genome Institute (JGI-PGF)"/>
            <person name="Walter F."/>
            <person name="Albersmeier A."/>
            <person name="Kalinowski J."/>
            <person name="Ruckert C."/>
        </authorList>
    </citation>
    <scope>NUCLEOTIDE SEQUENCE</scope>
    <source>
        <strain evidence="7">CCM 7897</strain>
    </source>
</reference>
<keyword evidence="4" id="KW-1133">Transmembrane helix</keyword>
<dbReference type="InterPro" id="IPR003660">
    <property type="entry name" value="HAMP_dom"/>
</dbReference>
<dbReference type="GO" id="GO:0016020">
    <property type="term" value="C:membrane"/>
    <property type="evidence" value="ECO:0007669"/>
    <property type="project" value="InterPro"/>
</dbReference>
<dbReference type="Pfam" id="PF17201">
    <property type="entry name" value="Cache_3-Cache_2"/>
    <property type="match status" value="1"/>
</dbReference>
<dbReference type="InterPro" id="IPR033462">
    <property type="entry name" value="Cache_3-Cache_2"/>
</dbReference>
<evidence type="ECO:0000313" key="8">
    <source>
        <dbReference type="Proteomes" id="UP000606044"/>
    </source>
</evidence>